<evidence type="ECO:0000313" key="6">
    <source>
        <dbReference type="EMBL" id="NMW87395.1"/>
    </source>
</evidence>
<reference evidence="6 7" key="1">
    <citation type="submission" date="2020-04" db="EMBL/GenBank/DDBJ databases">
        <title>Antimicrobial susceptibility and clonality of vaginal-derived multi-drug resistant Mobiluncus isolates in China.</title>
        <authorList>
            <person name="Zhang X."/>
        </authorList>
    </citation>
    <scope>NUCLEOTIDE SEQUENCE [LARGE SCALE GENOMIC DNA]</scope>
    <source>
        <strain evidence="6 7">19</strain>
    </source>
</reference>
<keyword evidence="2 5" id="KW-0812">Transmembrane</keyword>
<organism evidence="6 7">
    <name type="scientific">Mobiluncus curtisii</name>
    <dbReference type="NCBI Taxonomy" id="2051"/>
    <lineage>
        <taxon>Bacteria</taxon>
        <taxon>Bacillati</taxon>
        <taxon>Actinomycetota</taxon>
        <taxon>Actinomycetes</taxon>
        <taxon>Actinomycetales</taxon>
        <taxon>Actinomycetaceae</taxon>
        <taxon>Mobiluncus</taxon>
    </lineage>
</organism>
<feature type="transmembrane region" description="Helical" evidence="5">
    <location>
        <begin position="67"/>
        <end position="84"/>
    </location>
</feature>
<accession>A0A7Y0UHX5</accession>
<evidence type="ECO:0000256" key="2">
    <source>
        <dbReference type="ARBA" id="ARBA00022692"/>
    </source>
</evidence>
<dbReference type="Pfam" id="PF09685">
    <property type="entry name" value="MamF_MmsF"/>
    <property type="match status" value="1"/>
</dbReference>
<dbReference type="InterPro" id="IPR019109">
    <property type="entry name" value="MamF_MmsF"/>
</dbReference>
<dbReference type="Proteomes" id="UP000553981">
    <property type="component" value="Unassembled WGS sequence"/>
</dbReference>
<evidence type="ECO:0000256" key="5">
    <source>
        <dbReference type="SAM" id="Phobius"/>
    </source>
</evidence>
<evidence type="ECO:0000313" key="7">
    <source>
        <dbReference type="Proteomes" id="UP000553981"/>
    </source>
</evidence>
<protein>
    <submittedName>
        <fullName evidence="6">DUF4870 domain-containing protein</fullName>
    </submittedName>
</protein>
<gene>
    <name evidence="6" type="ORF">HHJ67_06460</name>
</gene>
<name>A0A7Y0UHX5_9ACTO</name>
<keyword evidence="3 5" id="KW-1133">Transmembrane helix</keyword>
<sequence length="140" mass="15691">MIPDQRIGFPVADNLSVMKNKYVKENERMWAMFAHLSVVIAMAVSAGWLSFLGPLIVWLVKKDSSPAVRVAAAGAFNFNVTMWLTSIAGWIAFFTIVLIPLSLILWLAVFVLTLWHSIRGAIAASNQQVYLYPWQLPILN</sequence>
<feature type="transmembrane region" description="Helical" evidence="5">
    <location>
        <begin position="32"/>
        <end position="60"/>
    </location>
</feature>
<dbReference type="AlphaFoldDB" id="A0A7Y0UHX5"/>
<dbReference type="EMBL" id="JABCUI010000003">
    <property type="protein sequence ID" value="NMW87395.1"/>
    <property type="molecule type" value="Genomic_DNA"/>
</dbReference>
<evidence type="ECO:0000256" key="4">
    <source>
        <dbReference type="ARBA" id="ARBA00023136"/>
    </source>
</evidence>
<comment type="caution">
    <text evidence="6">The sequence shown here is derived from an EMBL/GenBank/DDBJ whole genome shotgun (WGS) entry which is preliminary data.</text>
</comment>
<comment type="subcellular location">
    <subcellularLocation>
        <location evidence="1">Membrane</location>
        <topology evidence="1">Multi-pass membrane protein</topology>
    </subcellularLocation>
</comment>
<evidence type="ECO:0000256" key="3">
    <source>
        <dbReference type="ARBA" id="ARBA00022989"/>
    </source>
</evidence>
<proteinExistence type="predicted"/>
<feature type="transmembrane region" description="Helical" evidence="5">
    <location>
        <begin position="90"/>
        <end position="115"/>
    </location>
</feature>
<keyword evidence="4 5" id="KW-0472">Membrane</keyword>
<evidence type="ECO:0000256" key="1">
    <source>
        <dbReference type="ARBA" id="ARBA00004141"/>
    </source>
</evidence>